<feature type="short sequence motif" description="Histidine triad motif" evidence="2 3">
    <location>
        <begin position="94"/>
        <end position="98"/>
    </location>
</feature>
<sequence length="130" mass="14698">MNRGCLFCQLREERIIGQCSLTITFLDSYPASPGHTLIIPKRHVATYFDIIEQEQNAIAKAIQTAKLILDEEFSPDGYNIGVNNGEVAGQSIMHLHVHLIPRYKGDVENPKGGVRWVISNKADYWSDRDK</sequence>
<evidence type="ECO:0000313" key="6">
    <source>
        <dbReference type="Proteomes" id="UP000509429"/>
    </source>
</evidence>
<accession>A0A6N0HP03</accession>
<dbReference type="RefSeq" id="WP_174605450.1">
    <property type="nucleotide sequence ID" value="NZ_CP054490.1"/>
</dbReference>
<name>A0A6N0HP03_9GAMM</name>
<dbReference type="EMBL" id="CP054490">
    <property type="protein sequence ID" value="QKQ24011.1"/>
    <property type="molecule type" value="Genomic_DNA"/>
</dbReference>
<dbReference type="PANTHER" id="PTHR42997">
    <property type="entry name" value="HIT FAMILY HYDROLASE"/>
    <property type="match status" value="1"/>
</dbReference>
<evidence type="ECO:0000313" key="5">
    <source>
        <dbReference type="EMBL" id="QKQ24011.1"/>
    </source>
</evidence>
<dbReference type="Gene3D" id="3.30.428.10">
    <property type="entry name" value="HIT-like"/>
    <property type="match status" value="1"/>
</dbReference>
<feature type="active site" description="Tele-AMP-histidine intermediate" evidence="1">
    <location>
        <position position="96"/>
    </location>
</feature>
<dbReference type="InterPro" id="IPR001310">
    <property type="entry name" value="Histidine_triad_HIT"/>
</dbReference>
<feature type="domain" description="HIT" evidence="4">
    <location>
        <begin position="3"/>
        <end position="109"/>
    </location>
</feature>
<keyword evidence="6" id="KW-1185">Reference proteome</keyword>
<dbReference type="KEGG" id="reo:HUE58_02275"/>
<dbReference type="PRINTS" id="PR00332">
    <property type="entry name" value="HISTRIAD"/>
</dbReference>
<evidence type="ECO:0000259" key="4">
    <source>
        <dbReference type="PROSITE" id="PS51084"/>
    </source>
</evidence>
<reference evidence="5 6" key="1">
    <citation type="submission" date="2020-05" db="EMBL/GenBank/DDBJ databases">
        <title>Horizontal transmission and recombination maintain forever young bacterial symbiont genomes.</title>
        <authorList>
            <person name="Russell S.L."/>
            <person name="Pepper-Tunick E."/>
            <person name="Svedberg J."/>
            <person name="Byrne A."/>
            <person name="Ruelas Castillo J."/>
            <person name="Vollmers C."/>
            <person name="Beinart R.A."/>
            <person name="Corbett-Detig R."/>
        </authorList>
    </citation>
    <scope>NUCLEOTIDE SEQUENCE [LARGE SCALE GENOMIC DNA]</scope>
    <source>
        <strain evidence="5">JDF_Ridge</strain>
    </source>
</reference>
<dbReference type="InterPro" id="IPR036265">
    <property type="entry name" value="HIT-like_sf"/>
</dbReference>
<dbReference type="InterPro" id="IPR052908">
    <property type="entry name" value="AP-4-A_phosphorylase"/>
</dbReference>
<dbReference type="SUPFAM" id="SSF54197">
    <property type="entry name" value="HIT-like"/>
    <property type="match status" value="1"/>
</dbReference>
<dbReference type="InterPro" id="IPR011146">
    <property type="entry name" value="HIT-like"/>
</dbReference>
<protein>
    <submittedName>
        <fullName evidence="5">HIT family protein</fullName>
    </submittedName>
</protein>
<dbReference type="AlphaFoldDB" id="A0A6N0HP03"/>
<gene>
    <name evidence="5" type="ORF">HUE58_02275</name>
</gene>
<evidence type="ECO:0000256" key="2">
    <source>
        <dbReference type="PIRSR" id="PIRSR601310-3"/>
    </source>
</evidence>
<dbReference type="Proteomes" id="UP000509429">
    <property type="component" value="Chromosome"/>
</dbReference>
<proteinExistence type="predicted"/>
<dbReference type="PANTHER" id="PTHR42997:SF1">
    <property type="entry name" value="AP-4-A PHOSPHORYLASE"/>
    <property type="match status" value="1"/>
</dbReference>
<evidence type="ECO:0000256" key="1">
    <source>
        <dbReference type="PIRSR" id="PIRSR601310-1"/>
    </source>
</evidence>
<dbReference type="InterPro" id="IPR019808">
    <property type="entry name" value="Histidine_triad_CS"/>
</dbReference>
<organism evidence="5 6">
    <name type="scientific">Candidatus Ruthia endofausta</name>
    <dbReference type="NCBI Taxonomy" id="2738852"/>
    <lineage>
        <taxon>Bacteria</taxon>
        <taxon>Pseudomonadati</taxon>
        <taxon>Pseudomonadota</taxon>
        <taxon>Gammaproteobacteria</taxon>
        <taxon>Candidatus Pseudothioglobaceae</taxon>
        <taxon>Candidatus Ruthturnera</taxon>
    </lineage>
</organism>
<dbReference type="GO" id="GO:0003824">
    <property type="term" value="F:catalytic activity"/>
    <property type="evidence" value="ECO:0007669"/>
    <property type="project" value="InterPro"/>
</dbReference>
<dbReference type="Pfam" id="PF01230">
    <property type="entry name" value="HIT"/>
    <property type="match status" value="1"/>
</dbReference>
<dbReference type="PROSITE" id="PS51084">
    <property type="entry name" value="HIT_2"/>
    <property type="match status" value="1"/>
</dbReference>
<dbReference type="PROSITE" id="PS00892">
    <property type="entry name" value="HIT_1"/>
    <property type="match status" value="1"/>
</dbReference>
<evidence type="ECO:0000256" key="3">
    <source>
        <dbReference type="PROSITE-ProRule" id="PRU00464"/>
    </source>
</evidence>